<dbReference type="AlphaFoldDB" id="L9Y8D1"/>
<gene>
    <name evidence="2" type="ORF">C488_19087</name>
</gene>
<reference evidence="2 3" key="1">
    <citation type="journal article" date="2014" name="PLoS Genet.">
        <title>Phylogenetically driven sequencing of extremely halophilic archaea reveals strategies for static and dynamic osmo-response.</title>
        <authorList>
            <person name="Becker E.A."/>
            <person name="Seitzer P.M."/>
            <person name="Tritt A."/>
            <person name="Larsen D."/>
            <person name="Krusor M."/>
            <person name="Yao A.I."/>
            <person name="Wu D."/>
            <person name="Madern D."/>
            <person name="Eisen J.A."/>
            <person name="Darling A.E."/>
            <person name="Facciotti M.T."/>
        </authorList>
    </citation>
    <scope>NUCLEOTIDE SEQUENCE [LARGE SCALE GENOMIC DNA]</scope>
    <source>
        <strain evidence="2 3">DSM 15624</strain>
    </source>
</reference>
<evidence type="ECO:0000313" key="3">
    <source>
        <dbReference type="Proteomes" id="UP000011593"/>
    </source>
</evidence>
<evidence type="ECO:0000313" key="2">
    <source>
        <dbReference type="EMBL" id="ELY70314.1"/>
    </source>
</evidence>
<dbReference type="EMBL" id="AOIE01000112">
    <property type="protein sequence ID" value="ELY70314.1"/>
    <property type="molecule type" value="Genomic_DNA"/>
</dbReference>
<organism evidence="2 3">
    <name type="scientific">Natrinema pellirubrum (strain DSM 15624 / CIP 106293 / JCM 10476 / NCIMB 786 / 157)</name>
    <dbReference type="NCBI Taxonomy" id="797303"/>
    <lineage>
        <taxon>Archaea</taxon>
        <taxon>Methanobacteriati</taxon>
        <taxon>Methanobacteriota</taxon>
        <taxon>Stenosarchaea group</taxon>
        <taxon>Halobacteria</taxon>
        <taxon>Halobacteriales</taxon>
        <taxon>Natrialbaceae</taxon>
        <taxon>Natrinema</taxon>
    </lineage>
</organism>
<protein>
    <submittedName>
        <fullName evidence="2">Arsenite transport protein</fullName>
    </submittedName>
</protein>
<feature type="region of interest" description="Disordered" evidence="1">
    <location>
        <begin position="62"/>
        <end position="82"/>
    </location>
</feature>
<comment type="caution">
    <text evidence="2">The sequence shown here is derived from an EMBL/GenBank/DDBJ whole genome shotgun (WGS) entry which is preliminary data.</text>
</comment>
<dbReference type="Proteomes" id="UP000011593">
    <property type="component" value="Unassembled WGS sequence"/>
</dbReference>
<sequence length="82" mass="8433">MREAGASKGDGFVDCRRRVVGVVAVVTIDVLAPMTLDESVEWEISFRLADAIPRGIGLEEAGSGALAGRPADGVSIDSASST</sequence>
<dbReference type="PATRIC" id="fig|797303.5.peg.3797"/>
<proteinExistence type="predicted"/>
<name>L9Y8D1_NATP1</name>
<keyword evidence="3" id="KW-1185">Reference proteome</keyword>
<evidence type="ECO:0000256" key="1">
    <source>
        <dbReference type="SAM" id="MobiDB-lite"/>
    </source>
</evidence>
<accession>L9Y8D1</accession>